<keyword evidence="6" id="KW-0862">Zinc</keyword>
<feature type="region of interest" description="Disordered" evidence="7">
    <location>
        <begin position="489"/>
        <end position="510"/>
    </location>
</feature>
<proteinExistence type="evidence at transcript level"/>
<feature type="compositionally biased region" description="Basic and acidic residues" evidence="7">
    <location>
        <begin position="348"/>
        <end position="377"/>
    </location>
</feature>
<dbReference type="Gene3D" id="1.10.150.50">
    <property type="entry name" value="Transcription Factor, Ets-1"/>
    <property type="match status" value="1"/>
</dbReference>
<feature type="region of interest" description="Disordered" evidence="7">
    <location>
        <begin position="128"/>
        <end position="152"/>
    </location>
</feature>
<dbReference type="InterPro" id="IPR001164">
    <property type="entry name" value="ArfGAP_dom"/>
</dbReference>
<dbReference type="Pfam" id="PF00536">
    <property type="entry name" value="SAM_1"/>
    <property type="match status" value="1"/>
</dbReference>
<dbReference type="SMART" id="SM00105">
    <property type="entry name" value="ArfGap"/>
    <property type="match status" value="1"/>
</dbReference>
<feature type="region of interest" description="Disordered" evidence="7">
    <location>
        <begin position="335"/>
        <end position="389"/>
    </location>
</feature>
<dbReference type="PROSITE" id="PS50238">
    <property type="entry name" value="RHOGAP"/>
    <property type="match status" value="1"/>
</dbReference>
<feature type="region of interest" description="Disordered" evidence="7">
    <location>
        <begin position="283"/>
        <end position="305"/>
    </location>
</feature>
<feature type="region of interest" description="Disordered" evidence="7">
    <location>
        <begin position="992"/>
        <end position="1017"/>
    </location>
</feature>
<dbReference type="PANTHER" id="PTHR45899:SF2">
    <property type="entry name" value="RHO GTPASE ACTIVATING PROTEIN AT 15B, ISOFORM C"/>
    <property type="match status" value="1"/>
</dbReference>
<dbReference type="SUPFAM" id="SSF57863">
    <property type="entry name" value="ArfGap/RecO-like zinc finger"/>
    <property type="match status" value="1"/>
</dbReference>
<dbReference type="PANTHER" id="PTHR45899">
    <property type="entry name" value="RHO GTPASE ACTIVATING PROTEIN AT 15B, ISOFORM C"/>
    <property type="match status" value="1"/>
</dbReference>
<evidence type="ECO:0000256" key="7">
    <source>
        <dbReference type="SAM" id="MobiDB-lite"/>
    </source>
</evidence>
<dbReference type="Gene3D" id="3.10.20.90">
    <property type="entry name" value="Phosphatidylinositol 3-kinase Catalytic Subunit, Chain A, domain 1"/>
    <property type="match status" value="1"/>
</dbReference>
<evidence type="ECO:0000256" key="5">
    <source>
        <dbReference type="ARBA" id="ARBA00022737"/>
    </source>
</evidence>
<dbReference type="CDD" id="cd04385">
    <property type="entry name" value="RhoGAP_ARAP"/>
    <property type="match status" value="1"/>
</dbReference>
<dbReference type="InterPro" id="IPR052227">
    <property type="entry name" value="Arf-Rho-GAP_ANK-PH_domain"/>
</dbReference>
<dbReference type="InterPro" id="IPR029071">
    <property type="entry name" value="Ubiquitin-like_domsf"/>
</dbReference>
<dbReference type="InterPro" id="IPR000198">
    <property type="entry name" value="RhoGAP_dom"/>
</dbReference>
<dbReference type="InterPro" id="IPR037278">
    <property type="entry name" value="ARFGAP/RecO"/>
</dbReference>
<dbReference type="GO" id="GO:0007165">
    <property type="term" value="P:signal transduction"/>
    <property type="evidence" value="ECO:0007669"/>
    <property type="project" value="InterPro"/>
</dbReference>
<feature type="compositionally biased region" description="Polar residues" evidence="7">
    <location>
        <begin position="1826"/>
        <end position="1839"/>
    </location>
</feature>
<keyword evidence="5" id="KW-0677">Repeat</keyword>
<feature type="domain" description="PH" evidence="8">
    <location>
        <begin position="1160"/>
        <end position="1275"/>
    </location>
</feature>
<feature type="region of interest" description="Disordered" evidence="7">
    <location>
        <begin position="1736"/>
        <end position="1800"/>
    </location>
</feature>
<dbReference type="GO" id="GO:0005547">
    <property type="term" value="F:phosphatidylinositol-3,4,5-trisphosphate binding"/>
    <property type="evidence" value="ECO:0007669"/>
    <property type="project" value="InterPro"/>
</dbReference>
<feature type="compositionally biased region" description="Basic and acidic residues" evidence="7">
    <location>
        <begin position="1750"/>
        <end position="1765"/>
    </location>
</feature>
<dbReference type="CDD" id="cd17113">
    <property type="entry name" value="RA_ARAPs"/>
    <property type="match status" value="1"/>
</dbReference>
<feature type="domain" description="PH" evidence="8">
    <location>
        <begin position="1051"/>
        <end position="1147"/>
    </location>
</feature>
<evidence type="ECO:0000259" key="11">
    <source>
        <dbReference type="PROSITE" id="PS50238"/>
    </source>
</evidence>
<dbReference type="PRINTS" id="PR00405">
    <property type="entry name" value="REVINTRACTNG"/>
</dbReference>
<keyword evidence="6" id="KW-0479">Metal-binding</keyword>
<organism evidence="12">
    <name type="scientific">Phallusia mammillata</name>
    <dbReference type="NCBI Taxonomy" id="59560"/>
    <lineage>
        <taxon>Eukaryota</taxon>
        <taxon>Metazoa</taxon>
        <taxon>Chordata</taxon>
        <taxon>Tunicata</taxon>
        <taxon>Ascidiacea</taxon>
        <taxon>Phlebobranchia</taxon>
        <taxon>Ascidiidae</taxon>
        <taxon>Phallusia</taxon>
    </lineage>
</organism>
<feature type="domain" description="PH" evidence="8">
    <location>
        <begin position="595"/>
        <end position="798"/>
    </location>
</feature>
<evidence type="ECO:0000259" key="10">
    <source>
        <dbReference type="PROSITE" id="PS50115"/>
    </source>
</evidence>
<dbReference type="PROSITE" id="PS50105">
    <property type="entry name" value="SAM_DOMAIN"/>
    <property type="match status" value="1"/>
</dbReference>
<evidence type="ECO:0000256" key="2">
    <source>
        <dbReference type="ARBA" id="ARBA00022468"/>
    </source>
</evidence>
<dbReference type="Gene3D" id="1.10.220.150">
    <property type="entry name" value="Arf GTPase activating protein"/>
    <property type="match status" value="1"/>
</dbReference>
<dbReference type="GO" id="GO:0005737">
    <property type="term" value="C:cytoplasm"/>
    <property type="evidence" value="ECO:0007669"/>
    <property type="project" value="UniProtKB-SubCell"/>
</dbReference>
<evidence type="ECO:0000259" key="9">
    <source>
        <dbReference type="PROSITE" id="PS50105"/>
    </source>
</evidence>
<dbReference type="InterPro" id="IPR037858">
    <property type="entry name" value="RhoGAP_ARAP"/>
</dbReference>
<feature type="region of interest" description="Disordered" evidence="7">
    <location>
        <begin position="1826"/>
        <end position="1859"/>
    </location>
</feature>
<dbReference type="PROSITE" id="PS50115">
    <property type="entry name" value="ARFGAP"/>
    <property type="match status" value="1"/>
</dbReference>
<sequence length="1877" mass="212066">MASNDDIANEGVEAFLERLKLADKYSHIFIANGYFTVEDCKGLTEDDLKEMGVSLPGHYRRILSKLPGCTVTKPPRNRVAQSATPVEVTETPAVSNVEEYEPEEIYSIDEDVIAIENANHAIYQESQLMPSPLSTPGPPKKPPRSPDRLRISIPDDQDVYNHLNESAPIQSKSPTSISEAVFKVLRESPKTGSPQSSSDEEEDFSQISVPDLRVTPTHNPTNILTTRIPDIDGPGTGPGGVSLMPLPSPPPPGWMSGDDGSFPSPPAVHDESEYDRLHIAHNTNGTPKRCSPIPTKEAQDPVSAPYDKTSLNVDFIRYNRAPTYEQLNLSLDLEAEKRSSTSSSPLKVEQENELQRKKEISDDSELKGIASDVDRSPRNSGRSDFVDIYEIAEDDGPVVDDTEESDLNVYAECDDVLTKTRRRRNQDAMLPRSSGSLPASVLNLRRSPLRRKKLIQQKSTDLSEGSEDDLLGDVSGDNMDDPEGVYQSIDEGGHSFRSNKTDTTTSVKRRHLKFPKKMKTRPLSAFVDSFKFSQNRQSSGEDNTLDGSESDLSAFRRQRTTSNEKKMSIDLIDVQIQEGKSKSTDPALLSPLTHKKTKRGWLTKHGWHEGRAPTRKRWVVFDGDELSYYENEKSELTKGIIPLEVILRVQVPQNDPKIFHILTKGGRKYSFSAETSDDSSLWTATLVAAKMFLEKQGQGQFKPGGSMYMPYKEGFLKMDGSRQKTYLATKGEQLAYYKSNNEFMFGQPVARLSMKLAAVKELDKKKFQVVFPYRTFTFTADSEEDKRSWMEALSDAIAEALSDYKVVNEVWQADANRRCADCGREDPDWASVNLAIVICKHCAGVHRELGVHNSKVRSLKMDVKIWDDNMKMLFVVLGNATANKFWASRLSPGDAITDMADKKQRSWHINSKYIEMQYAEVHRNSGNQNELNRSLINAVRNNSLAEAYMLVFSGADPNCDTGKEHAKTPYKLAKHLGYTAMAEFLQQNGATATVSPEGHVTNRSTSVQKKDSFPRTRAKPPVTLRDCLWKYGGDFKNPKNAGGEQKPSMFGSAIRSALQQGDFQKRLCVLENNWLKYYDPEKTTILKDDVDCSELISIGICQPEQATKCGFQYCFEIGRTTGRTYLFCADRKETFTKWTRGLLQAILPPSVQNALKQEFDYDRVGKMWLKTQHWAKKSSVRPESTDEWVSTWCRLKGKNFYYFHNDSRTMERIDLRKMVQVGLDQTHDGTGISVTNQSATIPVFMIVFKEKTYYLHSHTRPDTESWLTAIKKADGDCGPRLEDQQLTSEGVPIILEKCMTYIEQYGLTTRGIYRLSGTHSRTTQLLSEFKQNARETQMHEGEINVHDVANALKRWFKSLPGSLLTDHLHDQWLETTQETIYERKLEWYKHLVDRLPEINRNTLKVVLVHLNNVASHEGENDMSQHNLAIVFGPTLMEPQAEDGAQYIGQTSLEIGCIEDLIKNYGWLFDVTEVDREKERLMLEAKGKISQATQQQNMLTTLDYDMMVPIYINNKDDKCVNYKVNMNAGELVRRICSTHGYPAKSWGLYEVILDGDAERPLHYSEHVLSVIKAWEMPSTNYLVAKHDYIRDKMRWFQQPKAPDTNILCEGQLKVLETKKKWVKVNASLRLVDDVLTMQYMKSNEGASVRDMTPANWRKKSAKLPRTPAVNDEKAKGQTTVTLSHYYIYVGVDRKTKPPVTRKSGFTLASRGETTRQFCVDSESLVYRWIGHVLVHKHPQGITPPDSPKNATPKEDSPPRRASDSLGRRAQFPSISQQDLGEAVRQAALRRQSSNGSDEGVRDNFYEAAAPTPFPFDNESEYAGIQQPNRNMGVNRQSSFEHGTRRPGSLLSPAPDSQRGVLGMKLHTELSSVLKKRPH</sequence>
<feature type="domain" description="Arf-GAP" evidence="10">
    <location>
        <begin position="804"/>
        <end position="928"/>
    </location>
</feature>
<dbReference type="Gene3D" id="1.10.555.10">
    <property type="entry name" value="Rho GTPase activation protein"/>
    <property type="match status" value="1"/>
</dbReference>
<dbReference type="InterPro" id="IPR001849">
    <property type="entry name" value="PH_domain"/>
</dbReference>
<dbReference type="PROSITE" id="PS50003">
    <property type="entry name" value="PH_DOMAIN"/>
    <property type="match status" value="3"/>
</dbReference>
<name>A0A6F9D6T9_9ASCI</name>
<dbReference type="Pfam" id="PF01412">
    <property type="entry name" value="ArfGap"/>
    <property type="match status" value="1"/>
</dbReference>
<dbReference type="SMART" id="SM00233">
    <property type="entry name" value="PH"/>
    <property type="match status" value="5"/>
</dbReference>
<accession>A0A6F9D6T9</accession>
<feature type="compositionally biased region" description="Polar residues" evidence="7">
    <location>
        <begin position="216"/>
        <end position="225"/>
    </location>
</feature>
<feature type="region of interest" description="Disordered" evidence="7">
    <location>
        <begin position="534"/>
        <end position="553"/>
    </location>
</feature>
<feature type="compositionally biased region" description="Polar residues" evidence="7">
    <location>
        <begin position="496"/>
        <end position="506"/>
    </location>
</feature>
<evidence type="ECO:0000313" key="12">
    <source>
        <dbReference type="EMBL" id="CAB3222708.1"/>
    </source>
</evidence>
<evidence type="ECO:0000256" key="6">
    <source>
        <dbReference type="PROSITE-ProRule" id="PRU00288"/>
    </source>
</evidence>
<dbReference type="GO" id="GO:0008270">
    <property type="term" value="F:zinc ion binding"/>
    <property type="evidence" value="ECO:0007669"/>
    <property type="project" value="UniProtKB-KW"/>
</dbReference>
<evidence type="ECO:0000256" key="1">
    <source>
        <dbReference type="ARBA" id="ARBA00004496"/>
    </source>
</evidence>
<feature type="compositionally biased region" description="Polar residues" evidence="7">
    <location>
        <begin position="534"/>
        <end position="551"/>
    </location>
</feature>
<dbReference type="SUPFAM" id="SSF50729">
    <property type="entry name" value="PH domain-like"/>
    <property type="match status" value="5"/>
</dbReference>
<reference evidence="12" key="1">
    <citation type="submission" date="2020-04" db="EMBL/GenBank/DDBJ databases">
        <authorList>
            <person name="Neveu A P."/>
        </authorList>
    </citation>
    <scope>NUCLEOTIDE SEQUENCE</scope>
    <source>
        <tissue evidence="12">Whole embryo</tissue>
    </source>
</reference>
<comment type="subcellular location">
    <subcellularLocation>
        <location evidence="1">Cytoplasm</location>
    </subcellularLocation>
</comment>
<keyword evidence="2" id="KW-0343">GTPase activation</keyword>
<feature type="domain" description="Rho-GAP" evidence="11">
    <location>
        <begin position="1279"/>
        <end position="1468"/>
    </location>
</feature>
<dbReference type="Pfam" id="PF00169">
    <property type="entry name" value="PH"/>
    <property type="match status" value="4"/>
</dbReference>
<dbReference type="InterPro" id="IPR038508">
    <property type="entry name" value="ArfGAP_dom_sf"/>
</dbReference>
<feature type="region of interest" description="Disordered" evidence="7">
    <location>
        <begin position="422"/>
        <end position="473"/>
    </location>
</feature>
<feature type="domain" description="SAM" evidence="9">
    <location>
        <begin position="7"/>
        <end position="66"/>
    </location>
</feature>
<keyword evidence="6" id="KW-0863">Zinc-finger</keyword>
<dbReference type="SUPFAM" id="SSF48350">
    <property type="entry name" value="GTPase activation domain, GAP"/>
    <property type="match status" value="1"/>
</dbReference>
<dbReference type="InterPro" id="IPR011993">
    <property type="entry name" value="PH-like_dom_sf"/>
</dbReference>
<keyword evidence="4" id="KW-0597">Phosphoprotein</keyword>
<dbReference type="SMART" id="SM00454">
    <property type="entry name" value="SAM"/>
    <property type="match status" value="1"/>
</dbReference>
<keyword evidence="3" id="KW-0963">Cytoplasm</keyword>
<dbReference type="EMBL" id="LR782987">
    <property type="protein sequence ID" value="CAB3222708.1"/>
    <property type="molecule type" value="mRNA"/>
</dbReference>
<dbReference type="Pfam" id="PF00620">
    <property type="entry name" value="RhoGAP"/>
    <property type="match status" value="1"/>
</dbReference>
<evidence type="ECO:0000256" key="3">
    <source>
        <dbReference type="ARBA" id="ARBA00022490"/>
    </source>
</evidence>
<dbReference type="SUPFAM" id="SSF47769">
    <property type="entry name" value="SAM/Pointed domain"/>
    <property type="match status" value="1"/>
</dbReference>
<dbReference type="InterPro" id="IPR001660">
    <property type="entry name" value="SAM"/>
</dbReference>
<dbReference type="SMART" id="SM00324">
    <property type="entry name" value="RhoGAP"/>
    <property type="match status" value="1"/>
</dbReference>
<dbReference type="InterPro" id="IPR008936">
    <property type="entry name" value="Rho_GTPase_activation_prot"/>
</dbReference>
<gene>
    <name evidence="12" type="primary">Arap1</name>
</gene>
<dbReference type="InterPro" id="IPR013761">
    <property type="entry name" value="SAM/pointed_sf"/>
</dbReference>
<evidence type="ECO:0000256" key="4">
    <source>
        <dbReference type="ARBA" id="ARBA00022553"/>
    </source>
</evidence>
<protein>
    <submittedName>
        <fullName evidence="12">Arf-GAP with Rho-GAP domain, ANK repeat and PH domain-containing protein 1</fullName>
    </submittedName>
</protein>
<feature type="region of interest" description="Disordered" evidence="7">
    <location>
        <begin position="187"/>
        <end position="239"/>
    </location>
</feature>
<dbReference type="GO" id="GO:0005096">
    <property type="term" value="F:GTPase activator activity"/>
    <property type="evidence" value="ECO:0007669"/>
    <property type="project" value="UniProtKB-KW"/>
</dbReference>
<dbReference type="Gene3D" id="2.30.29.30">
    <property type="entry name" value="Pleckstrin-homology domain (PH domain)/Phosphotyrosine-binding domain (PTB)"/>
    <property type="match status" value="4"/>
</dbReference>
<evidence type="ECO:0000259" key="8">
    <source>
        <dbReference type="PROSITE" id="PS50003"/>
    </source>
</evidence>
<dbReference type="SUPFAM" id="SSF54236">
    <property type="entry name" value="Ubiquitin-like"/>
    <property type="match status" value="1"/>
</dbReference>